<feature type="transmembrane region" description="Helical" evidence="2">
    <location>
        <begin position="72"/>
        <end position="95"/>
    </location>
</feature>
<name>A0A7C3IJ91_UNCW3</name>
<evidence type="ECO:0000313" key="3">
    <source>
        <dbReference type="EMBL" id="HEA87172.1"/>
    </source>
</evidence>
<keyword evidence="2" id="KW-0812">Transmembrane</keyword>
<dbReference type="EMBL" id="DSTU01000007">
    <property type="protein sequence ID" value="HFJ54158.1"/>
    <property type="molecule type" value="Genomic_DNA"/>
</dbReference>
<evidence type="ECO:0000256" key="1">
    <source>
        <dbReference type="NCBIfam" id="TIGR00697"/>
    </source>
</evidence>
<accession>A0A7C3IJ91</accession>
<organism evidence="4">
    <name type="scientific">candidate division WOR-3 bacterium</name>
    <dbReference type="NCBI Taxonomy" id="2052148"/>
    <lineage>
        <taxon>Bacteria</taxon>
        <taxon>Bacteria division WOR-3</taxon>
    </lineage>
</organism>
<dbReference type="EMBL" id="DSLG01000004">
    <property type="protein sequence ID" value="HEA87172.1"/>
    <property type="molecule type" value="Genomic_DNA"/>
</dbReference>
<feature type="transmembrane region" description="Helical" evidence="2">
    <location>
        <begin position="12"/>
        <end position="32"/>
    </location>
</feature>
<keyword evidence="2" id="KW-0472">Membrane</keyword>
<dbReference type="NCBIfam" id="TIGR00697">
    <property type="entry name" value="queuosine precursor transporter"/>
    <property type="match status" value="1"/>
</dbReference>
<gene>
    <name evidence="3" type="ORF">ENP94_04085</name>
    <name evidence="4" type="ORF">ENS16_05660</name>
</gene>
<comment type="caution">
    <text evidence="4">The sequence shown here is derived from an EMBL/GenBank/DDBJ whole genome shotgun (WGS) entry which is preliminary data.</text>
</comment>
<dbReference type="AlphaFoldDB" id="A0A7C3IJ91"/>
<feature type="transmembrane region" description="Helical" evidence="2">
    <location>
        <begin position="154"/>
        <end position="175"/>
    </location>
</feature>
<dbReference type="PANTHER" id="PTHR34300">
    <property type="entry name" value="QUEUOSINE PRECURSOR TRANSPORTER-RELATED"/>
    <property type="match status" value="1"/>
</dbReference>
<feature type="transmembrane region" description="Helical" evidence="2">
    <location>
        <begin position="115"/>
        <end position="133"/>
    </location>
</feature>
<proteinExistence type="predicted"/>
<dbReference type="Pfam" id="PF02592">
    <property type="entry name" value="Vut_1"/>
    <property type="match status" value="1"/>
</dbReference>
<dbReference type="InterPro" id="IPR003744">
    <property type="entry name" value="YhhQ"/>
</dbReference>
<evidence type="ECO:0000313" key="4">
    <source>
        <dbReference type="EMBL" id="HFJ54158.1"/>
    </source>
</evidence>
<keyword evidence="2" id="KW-1133">Transmembrane helix</keyword>
<feature type="transmembrane region" description="Helical" evidence="2">
    <location>
        <begin position="38"/>
        <end position="60"/>
    </location>
</feature>
<reference evidence="4" key="1">
    <citation type="journal article" date="2020" name="mSystems">
        <title>Genome- and Community-Level Interaction Insights into Carbon Utilization and Element Cycling Functions of Hydrothermarchaeota in Hydrothermal Sediment.</title>
        <authorList>
            <person name="Zhou Z."/>
            <person name="Liu Y."/>
            <person name="Xu W."/>
            <person name="Pan J."/>
            <person name="Luo Z.H."/>
            <person name="Li M."/>
        </authorList>
    </citation>
    <scope>NUCLEOTIDE SEQUENCE [LARGE SCALE GENOMIC DNA]</scope>
    <source>
        <strain evidence="3">SpSt-265</strain>
        <strain evidence="4">SpSt-465</strain>
    </source>
</reference>
<feature type="transmembrane region" description="Helical" evidence="2">
    <location>
        <begin position="187"/>
        <end position="208"/>
    </location>
</feature>
<evidence type="ECO:0000256" key="2">
    <source>
        <dbReference type="SAM" id="Phobius"/>
    </source>
</evidence>
<sequence length="214" mass="23525">MTQTAEIQFRAERALAGVALVTAAYIAAQILSDIASLRIVYLLGFSIDAGTLIYPFTFTLRDLVHKTAGIRVARQVIVAAGVINLVMAGLFWLVARLPPDLQVGSQLEFGMVLSPVWRIVIASIIAEVASELVDGEVYQLWVNRMGRRHQWLRVLVSNSVSVPLDSALFCSLAFIGRMPFAVVLSIFWANVILKGVVTLVSLPMIYLVRERRGG</sequence>
<protein>
    <recommendedName>
        <fullName evidence="1">Queuosine precursor transporter</fullName>
    </recommendedName>
</protein>
<dbReference type="PANTHER" id="PTHR34300:SF2">
    <property type="entry name" value="QUEUOSINE PRECURSOR TRANSPORTER-RELATED"/>
    <property type="match status" value="1"/>
</dbReference>